<organism evidence="1 2">
    <name type="scientific">Candidatus Andersenbacteria bacterium CG10_big_fil_rev_8_21_14_0_10_54_11</name>
    <dbReference type="NCBI Taxonomy" id="1974485"/>
    <lineage>
        <taxon>Bacteria</taxon>
        <taxon>Candidatus Anderseniibacteriota</taxon>
    </lineage>
</organism>
<dbReference type="AlphaFoldDB" id="A0A2M6WZ12"/>
<name>A0A2M6WZ12_9BACT</name>
<dbReference type="Proteomes" id="UP000230731">
    <property type="component" value="Unassembled WGS sequence"/>
</dbReference>
<accession>A0A2M6WZ12</accession>
<evidence type="ECO:0000313" key="2">
    <source>
        <dbReference type="Proteomes" id="UP000230731"/>
    </source>
</evidence>
<gene>
    <name evidence="1" type="ORF">COT71_02970</name>
</gene>
<reference evidence="2" key="1">
    <citation type="submission" date="2017-09" db="EMBL/GenBank/DDBJ databases">
        <title>Depth-based differentiation of microbial function through sediment-hosted aquifers and enrichment of novel symbionts in the deep terrestrial subsurface.</title>
        <authorList>
            <person name="Probst A.J."/>
            <person name="Ladd B."/>
            <person name="Jarett J.K."/>
            <person name="Geller-Mcgrath D.E."/>
            <person name="Sieber C.M.K."/>
            <person name="Emerson J.B."/>
            <person name="Anantharaman K."/>
            <person name="Thomas B.C."/>
            <person name="Malmstrom R."/>
            <person name="Stieglmeier M."/>
            <person name="Klingl A."/>
            <person name="Woyke T."/>
            <person name="Ryan C.M."/>
            <person name="Banfield J.F."/>
        </authorList>
    </citation>
    <scope>NUCLEOTIDE SEQUENCE [LARGE SCALE GENOMIC DNA]</scope>
</reference>
<dbReference type="EMBL" id="PEZP01000036">
    <property type="protein sequence ID" value="PIT98029.1"/>
    <property type="molecule type" value="Genomic_DNA"/>
</dbReference>
<protein>
    <recommendedName>
        <fullName evidence="3">Type 4 fimbrial biogenesis protein PilX N-terminal domain-containing protein</fullName>
    </recommendedName>
</protein>
<evidence type="ECO:0008006" key="3">
    <source>
        <dbReference type="Google" id="ProtNLM"/>
    </source>
</evidence>
<sequence length="156" mass="16639">MISAERGSSLILVLIFLSVFILITTAWTAFSVRVYQQSVRQAQHERIFRGAEAGIAAVLYRLNVADETPGEVVANPPSGTLVLTDAADASITTMEQYDVSFPEGAAEPLTAMSNGQESGSSSCEIVTAVIEERQPALSDGPTWAVTESRHTLYGGC</sequence>
<comment type="caution">
    <text evidence="1">The sequence shown here is derived from an EMBL/GenBank/DDBJ whole genome shotgun (WGS) entry which is preliminary data.</text>
</comment>
<evidence type="ECO:0000313" key="1">
    <source>
        <dbReference type="EMBL" id="PIT98029.1"/>
    </source>
</evidence>
<proteinExistence type="predicted"/>